<proteinExistence type="predicted"/>
<reference evidence="1" key="1">
    <citation type="journal article" date="2015" name="Nature">
        <title>Complex archaea that bridge the gap between prokaryotes and eukaryotes.</title>
        <authorList>
            <person name="Spang A."/>
            <person name="Saw J.H."/>
            <person name="Jorgensen S.L."/>
            <person name="Zaremba-Niedzwiedzka K."/>
            <person name="Martijn J."/>
            <person name="Lind A.E."/>
            <person name="van Eijk R."/>
            <person name="Schleper C."/>
            <person name="Guy L."/>
            <person name="Ettema T.J."/>
        </authorList>
    </citation>
    <scope>NUCLEOTIDE SEQUENCE</scope>
</reference>
<gene>
    <name evidence="1" type="ORF">LCGC14_1715860</name>
</gene>
<dbReference type="EMBL" id="LAZR01015373">
    <property type="protein sequence ID" value="KKM13473.1"/>
    <property type="molecule type" value="Genomic_DNA"/>
</dbReference>
<name>A0A0F9JUA8_9ZZZZ</name>
<sequence>MAALGWLMNLSFSGGDLDVAAAVALGINPRVSYSHRRKRPYGEWISMFRRLRWASSNWPY</sequence>
<accession>A0A0F9JUA8</accession>
<organism evidence="1">
    <name type="scientific">marine sediment metagenome</name>
    <dbReference type="NCBI Taxonomy" id="412755"/>
    <lineage>
        <taxon>unclassified sequences</taxon>
        <taxon>metagenomes</taxon>
        <taxon>ecological metagenomes</taxon>
    </lineage>
</organism>
<comment type="caution">
    <text evidence="1">The sequence shown here is derived from an EMBL/GenBank/DDBJ whole genome shotgun (WGS) entry which is preliminary data.</text>
</comment>
<protein>
    <submittedName>
        <fullName evidence="1">Uncharacterized protein</fullName>
    </submittedName>
</protein>
<evidence type="ECO:0000313" key="1">
    <source>
        <dbReference type="EMBL" id="KKM13473.1"/>
    </source>
</evidence>
<dbReference type="AlphaFoldDB" id="A0A0F9JUA8"/>